<dbReference type="STRING" id="34508.A0A4U5MKN2"/>
<evidence type="ECO:0000259" key="1">
    <source>
        <dbReference type="Pfam" id="PF00079"/>
    </source>
</evidence>
<dbReference type="SUPFAM" id="SSF56574">
    <property type="entry name" value="Serpins"/>
    <property type="match status" value="1"/>
</dbReference>
<comment type="caution">
    <text evidence="2">The sequence shown here is derived from an EMBL/GenBank/DDBJ whole genome shotgun (WGS) entry which is preliminary data.</text>
</comment>
<evidence type="ECO:0000313" key="3">
    <source>
        <dbReference type="Proteomes" id="UP000298663"/>
    </source>
</evidence>
<dbReference type="Pfam" id="PF00079">
    <property type="entry name" value="Serpin"/>
    <property type="match status" value="1"/>
</dbReference>
<organism evidence="2 3">
    <name type="scientific">Steinernema carpocapsae</name>
    <name type="common">Entomopathogenic nematode</name>
    <dbReference type="NCBI Taxonomy" id="34508"/>
    <lineage>
        <taxon>Eukaryota</taxon>
        <taxon>Metazoa</taxon>
        <taxon>Ecdysozoa</taxon>
        <taxon>Nematoda</taxon>
        <taxon>Chromadorea</taxon>
        <taxon>Rhabditida</taxon>
        <taxon>Tylenchina</taxon>
        <taxon>Panagrolaimomorpha</taxon>
        <taxon>Strongyloidoidea</taxon>
        <taxon>Steinernematidae</taxon>
        <taxon>Steinernema</taxon>
    </lineage>
</organism>
<reference evidence="2 3" key="1">
    <citation type="journal article" date="2015" name="Genome Biol.">
        <title>Comparative genomics of Steinernema reveals deeply conserved gene regulatory networks.</title>
        <authorList>
            <person name="Dillman A.R."/>
            <person name="Macchietto M."/>
            <person name="Porter C.F."/>
            <person name="Rogers A."/>
            <person name="Williams B."/>
            <person name="Antoshechkin I."/>
            <person name="Lee M.M."/>
            <person name="Goodwin Z."/>
            <person name="Lu X."/>
            <person name="Lewis E.E."/>
            <person name="Goodrich-Blair H."/>
            <person name="Stock S.P."/>
            <person name="Adams B.J."/>
            <person name="Sternberg P.W."/>
            <person name="Mortazavi A."/>
        </authorList>
    </citation>
    <scope>NUCLEOTIDE SEQUENCE [LARGE SCALE GENOMIC DNA]</scope>
    <source>
        <strain evidence="2 3">ALL</strain>
    </source>
</reference>
<dbReference type="AlphaFoldDB" id="A0A4U5MKN2"/>
<dbReference type="PROSITE" id="PS00284">
    <property type="entry name" value="SERPIN"/>
    <property type="match status" value="1"/>
</dbReference>
<keyword evidence="3" id="KW-1185">Reference proteome</keyword>
<proteinExistence type="predicted"/>
<dbReference type="OrthoDB" id="9518664at2759"/>
<dbReference type="Gene3D" id="3.30.497.10">
    <property type="entry name" value="Antithrombin, subunit I, domain 2"/>
    <property type="match status" value="1"/>
</dbReference>
<sequence length="85" mass="9495">MKTAFDEGADLSRMATDKPMFIDTFTQNVFVNEKGTEAAAFTKVGPYVGGNLPDFEQRSFIADHPFFYFIVHEPSLTVLFGGVYC</sequence>
<dbReference type="EMBL" id="AZBU02000007">
    <property type="protein sequence ID" value="TKR69967.1"/>
    <property type="molecule type" value="Genomic_DNA"/>
</dbReference>
<gene>
    <name evidence="2" type="ORF">L596_022049</name>
</gene>
<dbReference type="Proteomes" id="UP000298663">
    <property type="component" value="Unassembled WGS sequence"/>
</dbReference>
<dbReference type="InterPro" id="IPR042178">
    <property type="entry name" value="Serpin_sf_1"/>
</dbReference>
<dbReference type="InterPro" id="IPR023796">
    <property type="entry name" value="Serpin_dom"/>
</dbReference>
<name>A0A4U5MKN2_STECR</name>
<dbReference type="InterPro" id="IPR036186">
    <property type="entry name" value="Serpin_sf"/>
</dbReference>
<reference evidence="2 3" key="2">
    <citation type="journal article" date="2019" name="G3 (Bethesda)">
        <title>Hybrid Assembly of the Genome of the Entomopathogenic Nematode Steinernema carpocapsae Identifies the X-Chromosome.</title>
        <authorList>
            <person name="Serra L."/>
            <person name="Macchietto M."/>
            <person name="Macias-Munoz A."/>
            <person name="McGill C.J."/>
            <person name="Rodriguez I.M."/>
            <person name="Rodriguez B."/>
            <person name="Murad R."/>
            <person name="Mortazavi A."/>
        </authorList>
    </citation>
    <scope>NUCLEOTIDE SEQUENCE [LARGE SCALE GENOMIC DNA]</scope>
    <source>
        <strain evidence="2 3">ALL</strain>
    </source>
</reference>
<protein>
    <recommendedName>
        <fullName evidence="1">Serpin domain-containing protein</fullName>
    </recommendedName>
</protein>
<evidence type="ECO:0000313" key="2">
    <source>
        <dbReference type="EMBL" id="TKR69967.1"/>
    </source>
</evidence>
<dbReference type="InterPro" id="IPR023795">
    <property type="entry name" value="Serpin_CS"/>
</dbReference>
<accession>A0A4U5MKN2</accession>
<feature type="domain" description="Serpin" evidence="1">
    <location>
        <begin position="1"/>
        <end position="83"/>
    </location>
</feature>